<dbReference type="STRING" id="22663.A0A218W4C2"/>
<evidence type="ECO:0000313" key="5">
    <source>
        <dbReference type="Proteomes" id="UP000233551"/>
    </source>
</evidence>
<reference evidence="4" key="1">
    <citation type="journal article" date="2017" name="Plant J.">
        <title>The pomegranate (Punica granatum L.) genome and the genomics of punicalagin biosynthesis.</title>
        <authorList>
            <person name="Qin G."/>
            <person name="Xu C."/>
            <person name="Ming R."/>
            <person name="Tang H."/>
            <person name="Guyot R."/>
            <person name="Kramer E.M."/>
            <person name="Hu Y."/>
            <person name="Yi X."/>
            <person name="Qi Y."/>
            <person name="Xu X."/>
            <person name="Gao Z."/>
            <person name="Pan H."/>
            <person name="Jian J."/>
            <person name="Tian Y."/>
            <person name="Yue Z."/>
            <person name="Xu Y."/>
        </authorList>
    </citation>
    <scope>NUCLEOTIDE SEQUENCE [LARGE SCALE GENOMIC DNA]</scope>
    <source>
        <strain evidence="4">cv. Dabenzi</strain>
    </source>
</reference>
<feature type="compositionally biased region" description="Gly residues" evidence="1">
    <location>
        <begin position="214"/>
        <end position="244"/>
    </location>
</feature>
<dbReference type="Proteomes" id="UP000233551">
    <property type="component" value="Unassembled WGS sequence"/>
</dbReference>
<dbReference type="Proteomes" id="UP000197138">
    <property type="component" value="Unassembled WGS sequence"/>
</dbReference>
<dbReference type="PANTHER" id="PTHR36054">
    <property type="entry name" value="PROTEIN SICKLE"/>
    <property type="match status" value="1"/>
</dbReference>
<dbReference type="OrthoDB" id="1935385at2759"/>
<evidence type="ECO:0000256" key="1">
    <source>
        <dbReference type="SAM" id="MobiDB-lite"/>
    </source>
</evidence>
<evidence type="ECO:0000313" key="3">
    <source>
        <dbReference type="EMBL" id="PKI73511.1"/>
    </source>
</evidence>
<dbReference type="EMBL" id="MTKT01005376">
    <property type="protein sequence ID" value="OWM67707.1"/>
    <property type="molecule type" value="Genomic_DNA"/>
</dbReference>
<feature type="compositionally biased region" description="Polar residues" evidence="1">
    <location>
        <begin position="174"/>
        <end position="197"/>
    </location>
</feature>
<sequence length="329" mass="36320">MEESEKRKERLKVMRMDAARAQSLDNPEALPGPSSLANPLIEMPGPPSVQEESRAAPRFDYYTDPMSAFSANRRRNNPGSQTQHNYMTPNHFPHSTAHLPSFSGARNFETSPSPQAYQWQASYSPNHEMYQPHAPQPNFAPYQSPRATSLPSLMHEGNPPRGWNSPSFHHPYNNAPNSGYSPNPSFRQSGTTFTPRHSSPHWHGNSPRATGPSFGRGRGQSSGYGSRGGGRGLGFRGSGSGSGRPMGPEQFFHESMIEDPWKDMVAVVWTPVGAHSTGSWMPQSVRDVRQKKPRVTEFPNKVSDGLNLAEFLAATFKEASNEAETSLET</sequence>
<comment type="caution">
    <text evidence="2">The sequence shown here is derived from an EMBL/GenBank/DDBJ whole genome shotgun (WGS) entry which is preliminary data.</text>
</comment>
<name>A0A218W4C2_PUNGR</name>
<keyword evidence="5" id="KW-1185">Reference proteome</keyword>
<gene>
    <name evidence="2" type="ORF">CDL15_Pgr019208</name>
    <name evidence="3" type="ORF">CRG98_006092</name>
</gene>
<dbReference type="InterPro" id="IPR039292">
    <property type="entry name" value="SICKLE"/>
</dbReference>
<dbReference type="EMBL" id="PGOL01000272">
    <property type="protein sequence ID" value="PKI73511.1"/>
    <property type="molecule type" value="Genomic_DNA"/>
</dbReference>
<dbReference type="GeneID" id="116204523"/>
<reference evidence="2" key="2">
    <citation type="submission" date="2017-06" db="EMBL/GenBank/DDBJ databases">
        <title>The pomegranate genome and the genomics of punicalagin biosynthesis.</title>
        <authorList>
            <person name="Xu C."/>
        </authorList>
    </citation>
    <scope>NUCLEOTIDE SEQUENCE [LARGE SCALE GENOMIC DNA]</scope>
    <source>
        <tissue evidence="2">Fresh leaf</tissue>
    </source>
</reference>
<dbReference type="GO" id="GO:0000398">
    <property type="term" value="P:mRNA splicing, via spliceosome"/>
    <property type="evidence" value="ECO:0007669"/>
    <property type="project" value="InterPro"/>
</dbReference>
<dbReference type="GO" id="GO:0035196">
    <property type="term" value="P:miRNA processing"/>
    <property type="evidence" value="ECO:0007669"/>
    <property type="project" value="InterPro"/>
</dbReference>
<dbReference type="AlphaFoldDB" id="A0A218W4C2"/>
<accession>A0A218W4C2</accession>
<evidence type="ECO:0000313" key="2">
    <source>
        <dbReference type="EMBL" id="OWM67707.1"/>
    </source>
</evidence>
<feature type="region of interest" description="Disordered" evidence="1">
    <location>
        <begin position="18"/>
        <end position="55"/>
    </location>
</feature>
<reference evidence="3 5" key="3">
    <citation type="submission" date="2017-11" db="EMBL/GenBank/DDBJ databases">
        <title>De-novo sequencing of pomegranate (Punica granatum L.) genome.</title>
        <authorList>
            <person name="Akparov Z."/>
            <person name="Amiraslanov A."/>
            <person name="Hajiyeva S."/>
            <person name="Abbasov M."/>
            <person name="Kaur K."/>
            <person name="Hamwieh A."/>
            <person name="Solovyev V."/>
            <person name="Salamov A."/>
            <person name="Braich B."/>
            <person name="Kosarev P."/>
            <person name="Mahmoud A."/>
            <person name="Hajiyev E."/>
            <person name="Babayeva S."/>
            <person name="Izzatullayeva V."/>
            <person name="Mammadov A."/>
            <person name="Mammadov A."/>
            <person name="Sharifova S."/>
            <person name="Ojaghi J."/>
            <person name="Eynullazada K."/>
            <person name="Bayramov B."/>
            <person name="Abdulazimova A."/>
            <person name="Shahmuradov I."/>
        </authorList>
    </citation>
    <scope>NUCLEOTIDE SEQUENCE [LARGE SCALE GENOMIC DNA]</scope>
    <source>
        <strain evidence="3">AG2017</strain>
        <strain evidence="5">cv. AG2017</strain>
        <tissue evidence="3">Leaf</tissue>
    </source>
</reference>
<dbReference type="PANTHER" id="PTHR36054:SF2">
    <property type="entry name" value="PROTEIN SICKLE"/>
    <property type="match status" value="1"/>
</dbReference>
<protein>
    <submittedName>
        <fullName evidence="2">Uncharacterized protein</fullName>
    </submittedName>
</protein>
<proteinExistence type="predicted"/>
<evidence type="ECO:0000313" key="4">
    <source>
        <dbReference type="Proteomes" id="UP000197138"/>
    </source>
</evidence>
<organism evidence="2 4">
    <name type="scientific">Punica granatum</name>
    <name type="common">Pomegranate</name>
    <dbReference type="NCBI Taxonomy" id="22663"/>
    <lineage>
        <taxon>Eukaryota</taxon>
        <taxon>Viridiplantae</taxon>
        <taxon>Streptophyta</taxon>
        <taxon>Embryophyta</taxon>
        <taxon>Tracheophyta</taxon>
        <taxon>Spermatophyta</taxon>
        <taxon>Magnoliopsida</taxon>
        <taxon>eudicotyledons</taxon>
        <taxon>Gunneridae</taxon>
        <taxon>Pentapetalae</taxon>
        <taxon>rosids</taxon>
        <taxon>malvids</taxon>
        <taxon>Myrtales</taxon>
        <taxon>Lythraceae</taxon>
        <taxon>Punica</taxon>
    </lineage>
</organism>
<feature type="region of interest" description="Disordered" evidence="1">
    <location>
        <begin position="127"/>
        <end position="250"/>
    </location>
</feature>